<dbReference type="InterPro" id="IPR017946">
    <property type="entry name" value="PLC-like_Pdiesterase_TIM-brl"/>
</dbReference>
<comment type="catalytic activity">
    <reaction evidence="1">
        <text>an N-(acyl)-sphingosylphosphoethanolamine = an N-(acyl)-sphingosyl-1,3-cyclic phosphate + ethanolamine</text>
        <dbReference type="Rhea" id="RHEA:60648"/>
        <dbReference type="ChEBI" id="CHEBI:57603"/>
        <dbReference type="ChEBI" id="CHEBI:143891"/>
        <dbReference type="ChEBI" id="CHEBI:143892"/>
    </reaction>
</comment>
<evidence type="ECO:0000256" key="8">
    <source>
        <dbReference type="ARBA" id="ARBA00022989"/>
    </source>
</evidence>
<evidence type="ECO:0000256" key="9">
    <source>
        <dbReference type="ARBA" id="ARBA00023098"/>
    </source>
</evidence>
<keyword evidence="7" id="KW-0460">Magnesium</keyword>
<evidence type="ECO:0000256" key="3">
    <source>
        <dbReference type="ARBA" id="ARBA00007277"/>
    </source>
</evidence>
<evidence type="ECO:0000259" key="19">
    <source>
        <dbReference type="PROSITE" id="PS51704"/>
    </source>
</evidence>
<evidence type="ECO:0000256" key="16">
    <source>
        <dbReference type="ARBA" id="ARBA00048580"/>
    </source>
</evidence>
<evidence type="ECO:0000256" key="11">
    <source>
        <dbReference type="ARBA" id="ARBA00023157"/>
    </source>
</evidence>
<comment type="catalytic activity">
    <reaction evidence="14">
        <text>N-(5Z,8Z,11Z,14Z-eicosatetraenoyl)-1-(9Z-octadecenoyl)-sn-glycero-3-phosphoethanolamine + H2O = N-(5Z,8Z,11Z,14Z-eicosatetraenoyl)-ethanolamine + 1-(9Z-octadecenoyl)-sn-glycero-3-phosphate + H(+)</text>
        <dbReference type="Rhea" id="RHEA:45544"/>
        <dbReference type="ChEBI" id="CHEBI:2700"/>
        <dbReference type="ChEBI" id="CHEBI:15377"/>
        <dbReference type="ChEBI" id="CHEBI:15378"/>
        <dbReference type="ChEBI" id="CHEBI:74544"/>
        <dbReference type="ChEBI" id="CHEBI:85223"/>
    </reaction>
    <physiologicalReaction direction="left-to-right" evidence="14">
        <dbReference type="Rhea" id="RHEA:45545"/>
    </physiologicalReaction>
</comment>
<dbReference type="GO" id="GO:0046475">
    <property type="term" value="P:glycerophospholipid catabolic process"/>
    <property type="evidence" value="ECO:0007669"/>
    <property type="project" value="TreeGrafter"/>
</dbReference>
<protein>
    <submittedName>
        <fullName evidence="20">Putative pogo family transposase ixodes scapularis pogo family transposase</fullName>
    </submittedName>
</protein>
<keyword evidence="10 18" id="KW-0472">Membrane</keyword>
<dbReference type="PANTHER" id="PTHR42758">
    <property type="entry name" value="PHOSPHATIDYLGLYCEROL PHOSPHOLIPASE C"/>
    <property type="match status" value="1"/>
</dbReference>
<evidence type="ECO:0000256" key="13">
    <source>
        <dbReference type="ARBA" id="ARBA00036083"/>
    </source>
</evidence>
<feature type="transmembrane region" description="Helical" evidence="18">
    <location>
        <begin position="222"/>
        <end position="244"/>
    </location>
</feature>
<dbReference type="GO" id="GO:0005789">
    <property type="term" value="C:endoplasmic reticulum membrane"/>
    <property type="evidence" value="ECO:0007669"/>
    <property type="project" value="TreeGrafter"/>
</dbReference>
<dbReference type="CDD" id="cd08612">
    <property type="entry name" value="GDPD_GDE4"/>
    <property type="match status" value="1"/>
</dbReference>
<dbReference type="AlphaFoldDB" id="A0A023GLW3"/>
<organism evidence="20">
    <name type="scientific">Amblyomma triste</name>
    <name type="common">Neotropical tick</name>
    <dbReference type="NCBI Taxonomy" id="251400"/>
    <lineage>
        <taxon>Eukaryota</taxon>
        <taxon>Metazoa</taxon>
        <taxon>Ecdysozoa</taxon>
        <taxon>Arthropoda</taxon>
        <taxon>Chelicerata</taxon>
        <taxon>Arachnida</taxon>
        <taxon>Acari</taxon>
        <taxon>Parasitiformes</taxon>
        <taxon>Ixodida</taxon>
        <taxon>Ixodoidea</taxon>
        <taxon>Ixodidae</taxon>
        <taxon>Amblyomminae</taxon>
        <taxon>Amblyomma</taxon>
    </lineage>
</organism>
<evidence type="ECO:0000256" key="1">
    <source>
        <dbReference type="ARBA" id="ARBA00000110"/>
    </source>
</evidence>
<dbReference type="GO" id="GO:0008081">
    <property type="term" value="F:phosphoric diester hydrolase activity"/>
    <property type="evidence" value="ECO:0007669"/>
    <property type="project" value="InterPro"/>
</dbReference>
<name>A0A023GLW3_AMBTT</name>
<keyword evidence="5" id="KW-0479">Metal-binding</keyword>
<sequence>MSSYLPSFFDAAAGLLPVSKSRYSGNMPDMLAVTLLGGYIVTSVILFKYPHLLHRRKQLKFPCRHISHRGGSAENLENTISAFKHALKVGTELIELDVQLTKDGKVVVCHDSGLLRCAGVDKSISELNYDELPLLKPSLHVDFCNGTPGPVCEDRKIPLLSDIFTLFPSVPVNIDIKTNNDKLVQKVHELIKEFNREDITVWGSFHHSVATKCYKLNPRVPLYFSARCVVYLLLLTYTGLLPFVPLKQSCLEILLPSVAKRNPTMMQQLKHPKSRFLFRLLDWLVVRKFVIDHLRKRGIPTYLWVLNEKEDFERAFAMGAAGVMTDRPTLLREYLEENPSVGR</sequence>
<dbReference type="Pfam" id="PF03009">
    <property type="entry name" value="GDPD"/>
    <property type="match status" value="1"/>
</dbReference>
<comment type="similarity">
    <text evidence="3">Belongs to the glycerophosphoryl diester phosphodiesterase family.</text>
</comment>
<evidence type="ECO:0000256" key="4">
    <source>
        <dbReference type="ARBA" id="ARBA00022692"/>
    </source>
</evidence>
<evidence type="ECO:0000256" key="10">
    <source>
        <dbReference type="ARBA" id="ARBA00023136"/>
    </source>
</evidence>
<keyword evidence="6" id="KW-0378">Hydrolase</keyword>
<evidence type="ECO:0000256" key="14">
    <source>
        <dbReference type="ARBA" id="ARBA00047392"/>
    </source>
</evidence>
<evidence type="ECO:0000256" key="18">
    <source>
        <dbReference type="SAM" id="Phobius"/>
    </source>
</evidence>
<dbReference type="PANTHER" id="PTHR42758:SF2">
    <property type="entry name" value="PHOSPHATIDYLGLYCEROL PHOSPHOLIPASE C"/>
    <property type="match status" value="1"/>
</dbReference>
<feature type="domain" description="GP-PDE" evidence="19">
    <location>
        <begin position="63"/>
        <end position="335"/>
    </location>
</feature>
<evidence type="ECO:0000313" key="20">
    <source>
        <dbReference type="EMBL" id="JAC33820.1"/>
    </source>
</evidence>
<dbReference type="InterPro" id="IPR030395">
    <property type="entry name" value="GP_PDE_dom"/>
</dbReference>
<evidence type="ECO:0000256" key="15">
    <source>
        <dbReference type="ARBA" id="ARBA00047538"/>
    </source>
</evidence>
<keyword evidence="4 18" id="KW-0812">Transmembrane</keyword>
<proteinExistence type="evidence at transcript level"/>
<dbReference type="Gene3D" id="3.20.20.190">
    <property type="entry name" value="Phosphatidylinositol (PI) phosphodiesterase"/>
    <property type="match status" value="1"/>
</dbReference>
<reference evidence="20" key="1">
    <citation type="submission" date="2014-03" db="EMBL/GenBank/DDBJ databases">
        <title>The sialotranscriptome of Amblyomma triste, Amblyomma parvum and Amblyomma cajennense ticks, uncovered by 454-based RNA-seq.</title>
        <authorList>
            <person name="Garcia G.R."/>
            <person name="Gardinassi L.G."/>
            <person name="Ribeiro J.M."/>
            <person name="Anatriello E."/>
            <person name="Ferreira B.R."/>
            <person name="Moreira H.N."/>
            <person name="Mafra C."/>
            <person name="Olegario M.M."/>
            <person name="Szabo P.J."/>
            <person name="Miranda-Santos I.K."/>
            <person name="Maruyama S.R."/>
        </authorList>
    </citation>
    <scope>NUCLEOTIDE SEQUENCE</scope>
    <source>
        <strain evidence="20">Mato Grasso do Sul</strain>
        <tissue evidence="20">Salivary glands</tissue>
    </source>
</reference>
<evidence type="ECO:0000256" key="7">
    <source>
        <dbReference type="ARBA" id="ARBA00022842"/>
    </source>
</evidence>
<comment type="catalytic activity">
    <reaction evidence="17">
        <text>N,1-di-(9Z-octadecenoyl)-sn-glycero-3-phosphoethanolamine + H2O = N-(9Z-octadecenoyl) ethanolamine + 1-(9Z-octadecenoyl)-sn-glycero-3-phosphate + H(+)</text>
        <dbReference type="Rhea" id="RHEA:56460"/>
        <dbReference type="ChEBI" id="CHEBI:15377"/>
        <dbReference type="ChEBI" id="CHEBI:15378"/>
        <dbReference type="ChEBI" id="CHEBI:71466"/>
        <dbReference type="ChEBI" id="CHEBI:74544"/>
        <dbReference type="ChEBI" id="CHEBI:85222"/>
    </reaction>
    <physiologicalReaction direction="left-to-right" evidence="17">
        <dbReference type="Rhea" id="RHEA:56461"/>
    </physiologicalReaction>
</comment>
<keyword evidence="9" id="KW-0443">Lipid metabolism</keyword>
<feature type="transmembrane region" description="Helical" evidence="18">
    <location>
        <begin position="30"/>
        <end position="49"/>
    </location>
</feature>
<dbReference type="GO" id="GO:0016829">
    <property type="term" value="F:lyase activity"/>
    <property type="evidence" value="ECO:0007669"/>
    <property type="project" value="UniProtKB-KW"/>
</dbReference>
<evidence type="ECO:0000256" key="12">
    <source>
        <dbReference type="ARBA" id="ARBA00023239"/>
    </source>
</evidence>
<dbReference type="GO" id="GO:0046872">
    <property type="term" value="F:metal ion binding"/>
    <property type="evidence" value="ECO:0007669"/>
    <property type="project" value="UniProtKB-KW"/>
</dbReference>
<comment type="catalytic activity">
    <reaction evidence="15">
        <text>N-hexadecanoyl-1-(9Z-octadecenoyl)-sn-glycero-3-phosphoethanolamine + H2O = N-hexadecanoylethanolamine + 1-(9Z-octadecenoyl)-sn-glycero-3-phosphate + H(+)</text>
        <dbReference type="Rhea" id="RHEA:53168"/>
        <dbReference type="ChEBI" id="CHEBI:15377"/>
        <dbReference type="ChEBI" id="CHEBI:15378"/>
        <dbReference type="ChEBI" id="CHEBI:71464"/>
        <dbReference type="ChEBI" id="CHEBI:74544"/>
        <dbReference type="ChEBI" id="CHEBI:85217"/>
    </reaction>
    <physiologicalReaction direction="left-to-right" evidence="15">
        <dbReference type="Rhea" id="RHEA:53169"/>
    </physiologicalReaction>
</comment>
<keyword evidence="8 18" id="KW-1133">Transmembrane helix</keyword>
<dbReference type="GO" id="GO:0004622">
    <property type="term" value="F:phosphatidylcholine lysophospholipase activity"/>
    <property type="evidence" value="ECO:0007669"/>
    <property type="project" value="TreeGrafter"/>
</dbReference>
<evidence type="ECO:0000256" key="2">
    <source>
        <dbReference type="ARBA" id="ARBA00004370"/>
    </source>
</evidence>
<keyword evidence="11" id="KW-1015">Disulfide bond</keyword>
<evidence type="ECO:0000256" key="5">
    <source>
        <dbReference type="ARBA" id="ARBA00022723"/>
    </source>
</evidence>
<dbReference type="InterPro" id="IPR052271">
    <property type="entry name" value="GDPD-Related"/>
</dbReference>
<evidence type="ECO:0000256" key="17">
    <source>
        <dbReference type="ARBA" id="ARBA00048947"/>
    </source>
</evidence>
<dbReference type="SUPFAM" id="SSF51695">
    <property type="entry name" value="PLC-like phosphodiesterases"/>
    <property type="match status" value="1"/>
</dbReference>
<comment type="catalytic activity">
    <reaction evidence="16">
        <text>1-O-(1Z-octadecenyl)-sn-glycero-3-phospho-N-hexadecanoyl-ethanolamine + H2O = 1-O-(1Z-octadecenyl)-sn-glycero-3-phosphate + N-hexadecanoylethanolamine + H(+)</text>
        <dbReference type="Rhea" id="RHEA:53184"/>
        <dbReference type="ChEBI" id="CHEBI:15377"/>
        <dbReference type="ChEBI" id="CHEBI:15378"/>
        <dbReference type="ChEBI" id="CHEBI:71464"/>
        <dbReference type="ChEBI" id="CHEBI:137009"/>
        <dbReference type="ChEBI" id="CHEBI:137017"/>
    </reaction>
    <physiologicalReaction direction="left-to-right" evidence="16">
        <dbReference type="Rhea" id="RHEA:53185"/>
    </physiologicalReaction>
</comment>
<dbReference type="PROSITE" id="PS50007">
    <property type="entry name" value="PIPLC_X_DOMAIN"/>
    <property type="match status" value="1"/>
</dbReference>
<keyword evidence="12" id="KW-0456">Lyase</keyword>
<dbReference type="PROSITE" id="PS51704">
    <property type="entry name" value="GP_PDE"/>
    <property type="match status" value="1"/>
</dbReference>
<accession>A0A023GLW3</accession>
<comment type="catalytic activity">
    <reaction evidence="13">
        <text>1-O-hexadecyl-sn-glycero-3-phosphocholine + H2O = 1-O-hexadecyl-sn-glycero-3-phosphate + choline + H(+)</text>
        <dbReference type="Rhea" id="RHEA:41143"/>
        <dbReference type="ChEBI" id="CHEBI:15354"/>
        <dbReference type="ChEBI" id="CHEBI:15377"/>
        <dbReference type="ChEBI" id="CHEBI:15378"/>
        <dbReference type="ChEBI" id="CHEBI:64496"/>
        <dbReference type="ChEBI" id="CHEBI:77580"/>
    </reaction>
    <physiologicalReaction direction="left-to-right" evidence="13">
        <dbReference type="Rhea" id="RHEA:41144"/>
    </physiologicalReaction>
</comment>
<evidence type="ECO:0000256" key="6">
    <source>
        <dbReference type="ARBA" id="ARBA00022801"/>
    </source>
</evidence>
<comment type="subcellular location">
    <subcellularLocation>
        <location evidence="2">Membrane</location>
    </subcellularLocation>
</comment>
<dbReference type="EMBL" id="GBBM01001598">
    <property type="protein sequence ID" value="JAC33820.1"/>
    <property type="molecule type" value="mRNA"/>
</dbReference>